<dbReference type="Proteomes" id="UP000233837">
    <property type="component" value="Unassembled WGS sequence"/>
</dbReference>
<evidence type="ECO:0000313" key="2">
    <source>
        <dbReference type="Proteomes" id="UP000233837"/>
    </source>
</evidence>
<proteinExistence type="predicted"/>
<gene>
    <name evidence="1" type="primary">PPD5</name>
    <name evidence="1" type="ORF">MA16_Dca027729</name>
</gene>
<dbReference type="AlphaFoldDB" id="A0A2I0VBL7"/>
<evidence type="ECO:0000313" key="1">
    <source>
        <dbReference type="EMBL" id="PKU60799.1"/>
    </source>
</evidence>
<sequence length="59" mass="6407">MITNFFISILIGPPNLCHLTSIDKSSLKARDVADSILSEKSTLIFSSSHNTQLNLLSSS</sequence>
<name>A0A2I0VBL7_9ASPA</name>
<protein>
    <submittedName>
        <fullName evidence="1">PsbP domain-containing protein 5, chloroplastic</fullName>
    </submittedName>
</protein>
<accession>A0A2I0VBL7</accession>
<organism evidence="1 2">
    <name type="scientific">Dendrobium catenatum</name>
    <dbReference type="NCBI Taxonomy" id="906689"/>
    <lineage>
        <taxon>Eukaryota</taxon>
        <taxon>Viridiplantae</taxon>
        <taxon>Streptophyta</taxon>
        <taxon>Embryophyta</taxon>
        <taxon>Tracheophyta</taxon>
        <taxon>Spermatophyta</taxon>
        <taxon>Magnoliopsida</taxon>
        <taxon>Liliopsida</taxon>
        <taxon>Asparagales</taxon>
        <taxon>Orchidaceae</taxon>
        <taxon>Epidendroideae</taxon>
        <taxon>Malaxideae</taxon>
        <taxon>Dendrobiinae</taxon>
        <taxon>Dendrobium</taxon>
    </lineage>
</organism>
<keyword evidence="2" id="KW-1185">Reference proteome</keyword>
<dbReference type="EMBL" id="KZ504950">
    <property type="protein sequence ID" value="PKU60799.1"/>
    <property type="molecule type" value="Genomic_DNA"/>
</dbReference>
<reference evidence="1 2" key="1">
    <citation type="journal article" date="2016" name="Sci. Rep.">
        <title>The Dendrobium catenatum Lindl. genome sequence provides insights into polysaccharide synthase, floral development and adaptive evolution.</title>
        <authorList>
            <person name="Zhang G.Q."/>
            <person name="Xu Q."/>
            <person name="Bian C."/>
            <person name="Tsai W.C."/>
            <person name="Yeh C.M."/>
            <person name="Liu K.W."/>
            <person name="Yoshida K."/>
            <person name="Zhang L.S."/>
            <person name="Chang S.B."/>
            <person name="Chen F."/>
            <person name="Shi Y."/>
            <person name="Su Y.Y."/>
            <person name="Zhang Y.Q."/>
            <person name="Chen L.J."/>
            <person name="Yin Y."/>
            <person name="Lin M."/>
            <person name="Huang H."/>
            <person name="Deng H."/>
            <person name="Wang Z.W."/>
            <person name="Zhu S.L."/>
            <person name="Zhao X."/>
            <person name="Deng C."/>
            <person name="Niu S.C."/>
            <person name="Huang J."/>
            <person name="Wang M."/>
            <person name="Liu G.H."/>
            <person name="Yang H.J."/>
            <person name="Xiao X.J."/>
            <person name="Hsiao Y.Y."/>
            <person name="Wu W.L."/>
            <person name="Chen Y.Y."/>
            <person name="Mitsuda N."/>
            <person name="Ohme-Takagi M."/>
            <person name="Luo Y.B."/>
            <person name="Van de Peer Y."/>
            <person name="Liu Z.J."/>
        </authorList>
    </citation>
    <scope>NUCLEOTIDE SEQUENCE [LARGE SCALE GENOMIC DNA]</scope>
    <source>
        <tissue evidence="1">The whole plant</tissue>
    </source>
</reference>
<reference evidence="1 2" key="2">
    <citation type="journal article" date="2017" name="Nature">
        <title>The Apostasia genome and the evolution of orchids.</title>
        <authorList>
            <person name="Zhang G.Q."/>
            <person name="Liu K.W."/>
            <person name="Li Z."/>
            <person name="Lohaus R."/>
            <person name="Hsiao Y.Y."/>
            <person name="Niu S.C."/>
            <person name="Wang J.Y."/>
            <person name="Lin Y.C."/>
            <person name="Xu Q."/>
            <person name="Chen L.J."/>
            <person name="Yoshida K."/>
            <person name="Fujiwara S."/>
            <person name="Wang Z.W."/>
            <person name="Zhang Y.Q."/>
            <person name="Mitsuda N."/>
            <person name="Wang M."/>
            <person name="Liu G.H."/>
            <person name="Pecoraro L."/>
            <person name="Huang H.X."/>
            <person name="Xiao X.J."/>
            <person name="Lin M."/>
            <person name="Wu X.Y."/>
            <person name="Wu W.L."/>
            <person name="Chen Y.Y."/>
            <person name="Chang S.B."/>
            <person name="Sakamoto S."/>
            <person name="Ohme-Takagi M."/>
            <person name="Yagi M."/>
            <person name="Zeng S.J."/>
            <person name="Shen C.Y."/>
            <person name="Yeh C.M."/>
            <person name="Luo Y.B."/>
            <person name="Tsai W.C."/>
            <person name="Van de Peer Y."/>
            <person name="Liu Z.J."/>
        </authorList>
    </citation>
    <scope>NUCLEOTIDE SEQUENCE [LARGE SCALE GENOMIC DNA]</scope>
    <source>
        <tissue evidence="1">The whole plant</tissue>
    </source>
</reference>